<reference evidence="5 6" key="1">
    <citation type="submission" date="2015-03" db="EMBL/GenBank/DDBJ databases">
        <authorList>
            <person name="Radwan O."/>
            <person name="Al-Naeli F.A."/>
            <person name="Rendon G.A."/>
            <person name="Fields C."/>
        </authorList>
    </citation>
    <scope>NUCLEOTIDE SEQUENCE [LARGE SCALE GENOMIC DNA]</scope>
    <source>
        <strain evidence="5">CR-DP1</strain>
    </source>
</reference>
<comment type="caution">
    <text evidence="5">The sequence shown here is derived from an EMBL/GenBank/DDBJ whole genome shotgun (WGS) entry which is preliminary data.</text>
</comment>
<keyword evidence="6" id="KW-1185">Reference proteome</keyword>
<sequence length="470" mass="50237">MPFPFTLPTTSAASFSSSVDCLSHPSLPLTAATYRGVVRDALKKHKRLSPTEQTHHVSLVSTALSNYLPYLLALDAGLNNHRQQRPPSVNAVMVDVPSFRWRPSLCESPVPGRRISHVRVAGLDAEVAFAAVTLANCYALQARAALHPLYATSGTPISAEARVAAIQAATRLLLDAASVCTYAADRTDGNGASASVPCIEVSPAAARALAALNMAEATMLAVFKDDPYPAAVAQNRNADDREWMYKAPDIPKVRAHLFARLCLAAADHAARASALFTTATTASGHKLDSDLIKYITGLRQSCRAKACRLFGIDADLGGQMGMAIGWLNAGLQELGIDARDLGKKSGSSSFGKLRRDWAEKREDKRVEQSTGWGADGGKIEESRVIYMLHAKWTKTNDTMLAQAIPTPAALLGQMPSGREIHAVKAFTVPQLDPAVLDTMRAPPDPTEVYAAGGEASSDEEANDNAGRAYY</sequence>
<protein>
    <recommendedName>
        <fullName evidence="2">pH-response regulator protein palC</fullName>
    </recommendedName>
</protein>
<dbReference type="AlphaFoldDB" id="A0A0F4ZE16"/>
<evidence type="ECO:0000313" key="6">
    <source>
        <dbReference type="Proteomes" id="UP000033483"/>
    </source>
</evidence>
<evidence type="ECO:0000313" key="5">
    <source>
        <dbReference type="EMBL" id="KKA28747.1"/>
    </source>
</evidence>
<feature type="domain" description="BRO1" evidence="4">
    <location>
        <begin position="1"/>
        <end position="264"/>
    </location>
</feature>
<evidence type="ECO:0000256" key="1">
    <source>
        <dbReference type="ARBA" id="ARBA00010997"/>
    </source>
</evidence>
<dbReference type="PANTHER" id="PTHR40463">
    <property type="entry name" value="PH-RESPONSE REGULATOR PROTEIN PALC"/>
    <property type="match status" value="1"/>
</dbReference>
<dbReference type="SMART" id="SM01041">
    <property type="entry name" value="BRO1"/>
    <property type="match status" value="1"/>
</dbReference>
<dbReference type="OrthoDB" id="10266451at2759"/>
<accession>A0A0F4ZE16</accession>
<name>A0A0F4ZE16_9PEZI</name>
<dbReference type="InterPro" id="IPR037505">
    <property type="entry name" value="pH-resp_palC"/>
</dbReference>
<dbReference type="InterPro" id="IPR004328">
    <property type="entry name" value="BRO1_dom"/>
</dbReference>
<evidence type="ECO:0000259" key="4">
    <source>
        <dbReference type="PROSITE" id="PS51180"/>
    </source>
</evidence>
<organism evidence="5 6">
    <name type="scientific">Thielaviopsis punctulata</name>
    <dbReference type="NCBI Taxonomy" id="72032"/>
    <lineage>
        <taxon>Eukaryota</taxon>
        <taxon>Fungi</taxon>
        <taxon>Dikarya</taxon>
        <taxon>Ascomycota</taxon>
        <taxon>Pezizomycotina</taxon>
        <taxon>Sordariomycetes</taxon>
        <taxon>Hypocreomycetidae</taxon>
        <taxon>Microascales</taxon>
        <taxon>Ceratocystidaceae</taxon>
        <taxon>Thielaviopsis</taxon>
    </lineage>
</organism>
<feature type="region of interest" description="Disordered" evidence="3">
    <location>
        <begin position="439"/>
        <end position="470"/>
    </location>
</feature>
<dbReference type="PANTHER" id="PTHR40463:SF1">
    <property type="entry name" value="PH-RESPONSE REGULATOR PROTEIN PALC"/>
    <property type="match status" value="1"/>
</dbReference>
<gene>
    <name evidence="5" type="ORF">TD95_003287</name>
</gene>
<dbReference type="Gene3D" id="1.25.40.280">
    <property type="entry name" value="alix/aip1 like domains"/>
    <property type="match status" value="1"/>
</dbReference>
<dbReference type="EMBL" id="LAEV01001155">
    <property type="protein sequence ID" value="KKA28747.1"/>
    <property type="molecule type" value="Genomic_DNA"/>
</dbReference>
<dbReference type="GO" id="GO:0071467">
    <property type="term" value="P:cellular response to pH"/>
    <property type="evidence" value="ECO:0007669"/>
    <property type="project" value="InterPro"/>
</dbReference>
<dbReference type="GO" id="GO:0005886">
    <property type="term" value="C:plasma membrane"/>
    <property type="evidence" value="ECO:0007669"/>
    <property type="project" value="TreeGrafter"/>
</dbReference>
<proteinExistence type="inferred from homology"/>
<evidence type="ECO:0000256" key="2">
    <source>
        <dbReference type="ARBA" id="ARBA00022193"/>
    </source>
</evidence>
<dbReference type="PROSITE" id="PS51180">
    <property type="entry name" value="BRO1"/>
    <property type="match status" value="1"/>
</dbReference>
<evidence type="ECO:0000256" key="3">
    <source>
        <dbReference type="SAM" id="MobiDB-lite"/>
    </source>
</evidence>
<dbReference type="InterPro" id="IPR038499">
    <property type="entry name" value="BRO1_sf"/>
</dbReference>
<dbReference type="Proteomes" id="UP000033483">
    <property type="component" value="Unassembled WGS sequence"/>
</dbReference>
<comment type="similarity">
    <text evidence="1">Belongs to the palC family.</text>
</comment>